<dbReference type="AlphaFoldDB" id="A0A495MJZ2"/>
<reference evidence="2 3" key="1">
    <citation type="submission" date="2018-10" db="EMBL/GenBank/DDBJ databases">
        <title>Genomic Encyclopedia of Archaeal and Bacterial Type Strains, Phase II (KMG-II): from individual species to whole genera.</title>
        <authorList>
            <person name="Goeker M."/>
        </authorList>
    </citation>
    <scope>NUCLEOTIDE SEQUENCE [LARGE SCALE GENOMIC DNA]</scope>
    <source>
        <strain evidence="2 3">DSM 29537</strain>
    </source>
</reference>
<evidence type="ECO:0000313" key="2">
    <source>
        <dbReference type="EMBL" id="RKS26307.1"/>
    </source>
</evidence>
<feature type="chain" id="PRO_5019781274" description="DUF5017 domain-containing protein" evidence="1">
    <location>
        <begin position="26"/>
        <end position="201"/>
    </location>
</feature>
<dbReference type="NCBIfam" id="NF038128">
    <property type="entry name" value="choice_anch_J"/>
    <property type="match status" value="1"/>
</dbReference>
<proteinExistence type="predicted"/>
<dbReference type="OrthoDB" id="1492759at2"/>
<evidence type="ECO:0000256" key="1">
    <source>
        <dbReference type="SAM" id="SignalP"/>
    </source>
</evidence>
<organism evidence="2 3">
    <name type="scientific">Flavobacterium endophyticum</name>
    <dbReference type="NCBI Taxonomy" id="1540163"/>
    <lineage>
        <taxon>Bacteria</taxon>
        <taxon>Pseudomonadati</taxon>
        <taxon>Bacteroidota</taxon>
        <taxon>Flavobacteriia</taxon>
        <taxon>Flavobacteriales</taxon>
        <taxon>Flavobacteriaceae</taxon>
        <taxon>Flavobacterium</taxon>
    </lineage>
</organism>
<feature type="signal peptide" evidence="1">
    <location>
        <begin position="1"/>
        <end position="25"/>
    </location>
</feature>
<comment type="caution">
    <text evidence="2">The sequence shown here is derived from an EMBL/GenBank/DDBJ whole genome shotgun (WGS) entry which is preliminary data.</text>
</comment>
<dbReference type="Gene3D" id="2.60.120.200">
    <property type="match status" value="1"/>
</dbReference>
<keyword evidence="1" id="KW-0732">Signal</keyword>
<dbReference type="Proteomes" id="UP000277579">
    <property type="component" value="Unassembled WGS sequence"/>
</dbReference>
<dbReference type="PROSITE" id="PS51257">
    <property type="entry name" value="PROKAR_LIPOPROTEIN"/>
    <property type="match status" value="1"/>
</dbReference>
<evidence type="ECO:0008006" key="4">
    <source>
        <dbReference type="Google" id="ProtNLM"/>
    </source>
</evidence>
<accession>A0A495MJZ2</accession>
<name>A0A495MJZ2_9FLAO</name>
<evidence type="ECO:0000313" key="3">
    <source>
        <dbReference type="Proteomes" id="UP000277579"/>
    </source>
</evidence>
<keyword evidence="3" id="KW-1185">Reference proteome</keyword>
<dbReference type="EMBL" id="RBLC01000001">
    <property type="protein sequence ID" value="RKS26307.1"/>
    <property type="molecule type" value="Genomic_DNA"/>
</dbReference>
<gene>
    <name evidence="2" type="ORF">CLV94_1364</name>
</gene>
<protein>
    <recommendedName>
        <fullName evidence="4">DUF5017 domain-containing protein</fullName>
    </recommendedName>
</protein>
<sequence length="201" mass="22000">MKINKLTTLLFASLSMGILSSCVNDDDTNLPEYTPLIFGENFSEGADNTLFEKEGWTNFAEAGTVRWTNQVFSGNGYAEFTTFQSGQASNIGWLITPSINLDAQEGEKLVFQVAQAFVDNAANTIEVLISTDYDGTNVTAATWQSLNATLPTVNSVRYEFIKSGVIDLSRYTGTAHIAFKVKGNGTTLDGTYQVDNIRVYN</sequence>
<dbReference type="RefSeq" id="WP_147406599.1">
    <property type="nucleotide sequence ID" value="NZ_RBLC01000001.1"/>
</dbReference>